<reference evidence="3" key="4">
    <citation type="submission" date="2024-02" db="EMBL/GenBank/DDBJ databases">
        <title>Comparative genomics of Cryptococcus and Kwoniella reveals pathogenesis evolution and contrasting modes of karyotype evolution via chromosome fusion or intercentromeric recombination.</title>
        <authorList>
            <person name="Coelho M.A."/>
            <person name="David-Palma M."/>
            <person name="Shea T."/>
            <person name="Bowers K."/>
            <person name="McGinley-Smith S."/>
            <person name="Mohammad A.W."/>
            <person name="Gnirke A."/>
            <person name="Yurkov A.M."/>
            <person name="Nowrousian M."/>
            <person name="Sun S."/>
            <person name="Cuomo C.A."/>
            <person name="Heitman J."/>
        </authorList>
    </citation>
    <scope>NUCLEOTIDE SEQUENCE</scope>
    <source>
        <strain evidence="3">CBS 10118</strain>
    </source>
</reference>
<dbReference type="AlphaFoldDB" id="A0A1B9G543"/>
<dbReference type="VEuPathDB" id="FungiDB:I302_03832"/>
<keyword evidence="4" id="KW-1185">Reference proteome</keyword>
<dbReference type="RefSeq" id="XP_019047224.1">
    <property type="nucleotide sequence ID" value="XM_019190476.1"/>
</dbReference>
<reference evidence="2" key="1">
    <citation type="submission" date="2013-07" db="EMBL/GenBank/DDBJ databases">
        <title>The Genome Sequence of Cryptococcus bestiolae CBS10118.</title>
        <authorList>
            <consortium name="The Broad Institute Genome Sequencing Platform"/>
            <person name="Cuomo C."/>
            <person name="Litvintseva A."/>
            <person name="Chen Y."/>
            <person name="Heitman J."/>
            <person name="Sun S."/>
            <person name="Springer D."/>
            <person name="Dromer F."/>
            <person name="Young S.K."/>
            <person name="Zeng Q."/>
            <person name="Gargeya S."/>
            <person name="Fitzgerald M."/>
            <person name="Abouelleil A."/>
            <person name="Alvarado L."/>
            <person name="Berlin A.M."/>
            <person name="Chapman S.B."/>
            <person name="Dewar J."/>
            <person name="Goldberg J."/>
            <person name="Griggs A."/>
            <person name="Gujja S."/>
            <person name="Hansen M."/>
            <person name="Howarth C."/>
            <person name="Imamovic A."/>
            <person name="Larimer J."/>
            <person name="McCowan C."/>
            <person name="Murphy C."/>
            <person name="Pearson M."/>
            <person name="Priest M."/>
            <person name="Roberts A."/>
            <person name="Saif S."/>
            <person name="Shea T."/>
            <person name="Sykes S."/>
            <person name="Wortman J."/>
            <person name="Nusbaum C."/>
            <person name="Birren B."/>
        </authorList>
    </citation>
    <scope>NUCLEOTIDE SEQUENCE [LARGE SCALE GENOMIC DNA]</scope>
    <source>
        <strain evidence="2">CBS 10118</strain>
    </source>
</reference>
<dbReference type="Proteomes" id="UP000092730">
    <property type="component" value="Chromosome 1"/>
</dbReference>
<name>A0A1B9G543_9TREE</name>
<dbReference type="KEGG" id="kbi:30208231"/>
<evidence type="ECO:0000313" key="3">
    <source>
        <dbReference type="EMBL" id="WVW78503.1"/>
    </source>
</evidence>
<feature type="region of interest" description="Disordered" evidence="1">
    <location>
        <begin position="159"/>
        <end position="187"/>
    </location>
</feature>
<evidence type="ECO:0000256" key="1">
    <source>
        <dbReference type="SAM" id="MobiDB-lite"/>
    </source>
</evidence>
<organism evidence="2">
    <name type="scientific">Kwoniella bestiolae CBS 10118</name>
    <dbReference type="NCBI Taxonomy" id="1296100"/>
    <lineage>
        <taxon>Eukaryota</taxon>
        <taxon>Fungi</taxon>
        <taxon>Dikarya</taxon>
        <taxon>Basidiomycota</taxon>
        <taxon>Agaricomycotina</taxon>
        <taxon>Tremellomycetes</taxon>
        <taxon>Tremellales</taxon>
        <taxon>Cryptococcaceae</taxon>
        <taxon>Kwoniella</taxon>
    </lineage>
</organism>
<sequence>MSPKKIIVDGSNMTSIIGYPFGFPQNIWDEVEELTFICPPINFLPDPAVGGFPEWASLPLKKVNWIFFTKDRNSTWTLGRHHLNPDKREYGSGKFEDEYWSFGNFLLSFPSTVEIRIINSGMIHPYTIGSEHRDENYNQTVFAHKVRQSMLMEIQTRFSKNQQRRQSGNDERFNEDTGTSLEDQNKEADDRWSTIRWMGMKEYLRNNDWVGELDPSEAKVWLN</sequence>
<proteinExistence type="predicted"/>
<dbReference type="OrthoDB" id="10409804at2759"/>
<accession>A0A1B9G543</accession>
<reference evidence="2" key="3">
    <citation type="submission" date="2014-01" db="EMBL/GenBank/DDBJ databases">
        <title>Evolution of pathogenesis and genome organization in the Tremellales.</title>
        <authorList>
            <person name="Cuomo C."/>
            <person name="Litvintseva A."/>
            <person name="Heitman J."/>
            <person name="Chen Y."/>
            <person name="Sun S."/>
            <person name="Springer D."/>
            <person name="Dromer F."/>
            <person name="Young S."/>
            <person name="Zeng Q."/>
            <person name="Chapman S."/>
            <person name="Gujja S."/>
            <person name="Saif S."/>
            <person name="Birren B."/>
        </authorList>
    </citation>
    <scope>NUCLEOTIDE SEQUENCE</scope>
    <source>
        <strain evidence="2">CBS 10118</strain>
    </source>
</reference>
<evidence type="ECO:0000313" key="2">
    <source>
        <dbReference type="EMBL" id="OCF26154.1"/>
    </source>
</evidence>
<dbReference type="GeneID" id="30208231"/>
<dbReference type="EMBL" id="KI894020">
    <property type="protein sequence ID" value="OCF26154.1"/>
    <property type="molecule type" value="Genomic_DNA"/>
</dbReference>
<evidence type="ECO:0000313" key="4">
    <source>
        <dbReference type="Proteomes" id="UP000092730"/>
    </source>
</evidence>
<reference evidence="3" key="2">
    <citation type="submission" date="2013-07" db="EMBL/GenBank/DDBJ databases">
        <authorList>
            <consortium name="The Broad Institute Genome Sequencing Platform"/>
            <person name="Cuomo C."/>
            <person name="Litvintseva A."/>
            <person name="Chen Y."/>
            <person name="Heitman J."/>
            <person name="Sun S."/>
            <person name="Springer D."/>
            <person name="Dromer F."/>
            <person name="Young S.K."/>
            <person name="Zeng Q."/>
            <person name="Gargeya S."/>
            <person name="Fitzgerald M."/>
            <person name="Abouelleil A."/>
            <person name="Alvarado L."/>
            <person name="Berlin A.M."/>
            <person name="Chapman S.B."/>
            <person name="Dewar J."/>
            <person name="Goldberg J."/>
            <person name="Griggs A."/>
            <person name="Gujja S."/>
            <person name="Hansen M."/>
            <person name="Howarth C."/>
            <person name="Imamovic A."/>
            <person name="Larimer J."/>
            <person name="McCowan C."/>
            <person name="Murphy C."/>
            <person name="Pearson M."/>
            <person name="Priest M."/>
            <person name="Roberts A."/>
            <person name="Saif S."/>
            <person name="Shea T."/>
            <person name="Sykes S."/>
            <person name="Wortman J."/>
            <person name="Nusbaum C."/>
            <person name="Birren B."/>
        </authorList>
    </citation>
    <scope>NUCLEOTIDE SEQUENCE</scope>
    <source>
        <strain evidence="3">CBS 10118</strain>
    </source>
</reference>
<dbReference type="EMBL" id="CP144541">
    <property type="protein sequence ID" value="WVW78503.1"/>
    <property type="molecule type" value="Genomic_DNA"/>
</dbReference>
<gene>
    <name evidence="2" type="ORF">I302_03832</name>
    <name evidence="3" type="ORF">I302_100458</name>
</gene>
<protein>
    <submittedName>
        <fullName evidence="2">Uncharacterized protein</fullName>
    </submittedName>
</protein>